<evidence type="ECO:0000313" key="4">
    <source>
        <dbReference type="Proteomes" id="UP000050898"/>
    </source>
</evidence>
<dbReference type="PATRIC" id="fig|1046596.6.peg.1279"/>
<comment type="function">
    <text evidence="1">May bind long-chain fatty acids, such as palmitate, and may play a role in lipid transport or fatty acid metabolism.</text>
</comment>
<evidence type="ECO:0000313" key="3">
    <source>
        <dbReference type="EMBL" id="KRN11197.1"/>
    </source>
</evidence>
<dbReference type="InterPro" id="IPR043168">
    <property type="entry name" value="DegV_C"/>
</dbReference>
<dbReference type="PROSITE" id="PS51482">
    <property type="entry name" value="DEGV"/>
    <property type="match status" value="1"/>
</dbReference>
<dbReference type="Gene3D" id="3.30.1180.10">
    <property type="match status" value="1"/>
</dbReference>
<dbReference type="PANTHER" id="PTHR33434">
    <property type="entry name" value="DEGV DOMAIN-CONTAINING PROTEIN DR_1986-RELATED"/>
    <property type="match status" value="1"/>
</dbReference>
<accession>A0A0R2EFW9</accession>
<keyword evidence="4" id="KW-1185">Reference proteome</keyword>
<dbReference type="Gene3D" id="3.40.50.10170">
    <property type="match status" value="1"/>
</dbReference>
<sequence>MEKIGILVDSASDVPVEVLQKNHNIELVPLNLTIDGINYLDRIDIQPAEFYEKLRTCTQKPQTASPSIGTVMEKIASLKKRGYTKVVALTISSGLSVTNQVFKQAAAEIKGIDIEVIDTKNIGIGSGLFIIYTEELIQAGLSFDMVVQAVNKAVPRSHVYFYIPTLDYLRAGGRIGRVAGLIGSILNIKPIISCDPNGIYYPIAKARSESKAIAKMIALAIRDVNYYDDIRIGITHGANEPLMDEVIKKIRLLLPEQSKIYTTEVSPALGVHTGPGLIGIAVQAK</sequence>
<reference evidence="3 4" key="1">
    <citation type="journal article" date="2015" name="Genome Announc.">
        <title>Expanding the biotechnology potential of lactobacilli through comparative genomics of 213 strains and associated genera.</title>
        <authorList>
            <person name="Sun Z."/>
            <person name="Harris H.M."/>
            <person name="McCann A."/>
            <person name="Guo C."/>
            <person name="Argimon S."/>
            <person name="Zhang W."/>
            <person name="Yang X."/>
            <person name="Jeffery I.B."/>
            <person name="Cooney J.C."/>
            <person name="Kagawa T.F."/>
            <person name="Liu W."/>
            <person name="Song Y."/>
            <person name="Salvetti E."/>
            <person name="Wrobel A."/>
            <person name="Rasinkangas P."/>
            <person name="Parkhill J."/>
            <person name="Rea M.C."/>
            <person name="O'Sullivan O."/>
            <person name="Ritari J."/>
            <person name="Douillard F.P."/>
            <person name="Paul Ross R."/>
            <person name="Yang R."/>
            <person name="Briner A.E."/>
            <person name="Felis G.E."/>
            <person name="de Vos W.M."/>
            <person name="Barrangou R."/>
            <person name="Klaenhammer T.R."/>
            <person name="Caufield P.W."/>
            <person name="Cui Y."/>
            <person name="Zhang H."/>
            <person name="O'Toole P.W."/>
        </authorList>
    </citation>
    <scope>NUCLEOTIDE SEQUENCE [LARGE SCALE GENOMIC DNA]</scope>
    <source>
        <strain evidence="3 4">DSM 20444</strain>
    </source>
</reference>
<name>A0A0R2EFW9_9LACO</name>
<evidence type="ECO:0000256" key="2">
    <source>
        <dbReference type="ARBA" id="ARBA00023121"/>
    </source>
</evidence>
<organism evidence="3 4">
    <name type="scientific">Liquorilactobacillus mali KCTC 3596 = DSM 20444</name>
    <dbReference type="NCBI Taxonomy" id="1046596"/>
    <lineage>
        <taxon>Bacteria</taxon>
        <taxon>Bacillati</taxon>
        <taxon>Bacillota</taxon>
        <taxon>Bacilli</taxon>
        <taxon>Lactobacillales</taxon>
        <taxon>Lactobacillaceae</taxon>
        <taxon>Liquorilactobacillus</taxon>
    </lineage>
</organism>
<dbReference type="Proteomes" id="UP000050898">
    <property type="component" value="Unassembled WGS sequence"/>
</dbReference>
<dbReference type="InterPro" id="IPR050270">
    <property type="entry name" value="DegV_domain_contain"/>
</dbReference>
<dbReference type="EMBL" id="AYYH01000003">
    <property type="protein sequence ID" value="KRN11197.1"/>
    <property type="molecule type" value="Genomic_DNA"/>
</dbReference>
<dbReference type="AlphaFoldDB" id="A0A0R2EFW9"/>
<dbReference type="Pfam" id="PF02645">
    <property type="entry name" value="DegV"/>
    <property type="match status" value="1"/>
</dbReference>
<dbReference type="PANTHER" id="PTHR33434:SF2">
    <property type="entry name" value="FATTY ACID-BINDING PROTEIN TM_1468"/>
    <property type="match status" value="1"/>
</dbReference>
<dbReference type="InterPro" id="IPR003797">
    <property type="entry name" value="DegV"/>
</dbReference>
<proteinExistence type="predicted"/>
<dbReference type="NCBIfam" id="TIGR00762">
    <property type="entry name" value="DegV"/>
    <property type="match status" value="1"/>
</dbReference>
<gene>
    <name evidence="3" type="ORF">FD00_GL001195</name>
</gene>
<comment type="caution">
    <text evidence="3">The sequence shown here is derived from an EMBL/GenBank/DDBJ whole genome shotgun (WGS) entry which is preliminary data.</text>
</comment>
<dbReference type="SUPFAM" id="SSF82549">
    <property type="entry name" value="DAK1/DegV-like"/>
    <property type="match status" value="1"/>
</dbReference>
<dbReference type="GeneID" id="98315357"/>
<dbReference type="RefSeq" id="WP_010077907.1">
    <property type="nucleotide sequence ID" value="NZ_AYYH01000003.1"/>
</dbReference>
<keyword evidence="2" id="KW-0446">Lipid-binding</keyword>
<dbReference type="OrthoDB" id="5429275at2"/>
<evidence type="ECO:0000256" key="1">
    <source>
        <dbReference type="ARBA" id="ARBA00003238"/>
    </source>
</evidence>
<dbReference type="GO" id="GO:0008289">
    <property type="term" value="F:lipid binding"/>
    <property type="evidence" value="ECO:0007669"/>
    <property type="project" value="UniProtKB-KW"/>
</dbReference>
<protein>
    <submittedName>
        <fullName evidence="3">DegV family protein</fullName>
    </submittedName>
</protein>